<dbReference type="Proteomes" id="UP000008315">
    <property type="component" value="Chromosome"/>
</dbReference>
<sequence length="47" mass="5440">MLSKQIRLKYGELPSWAANKIEHADTEQLENWAERILTAESLEALLE</sequence>
<reference evidence="2" key="1">
    <citation type="journal article" date="2012" name="J. Bacteriol.">
        <title>Genome sequence of the haloalkaliphilic methanotrophic bacterium Methylomicrobium alcaliphilum 20Z.</title>
        <authorList>
            <person name="Vuilleumier S."/>
            <person name="Khmelenina V.N."/>
            <person name="Bringel F."/>
            <person name="Reshetnikov A.S."/>
            <person name="Lajus A."/>
            <person name="Mangenot S."/>
            <person name="Rouy Z."/>
            <person name="Op den Camp H.J."/>
            <person name="Jetten M.S."/>
            <person name="Dispirito A.A."/>
            <person name="Dunfield P."/>
            <person name="Klotz M.G."/>
            <person name="Semrau J.D."/>
            <person name="Stein L.Y."/>
            <person name="Barbe V."/>
            <person name="Medigue C."/>
            <person name="Trotsenko Y.A."/>
            <person name="Kalyuzhnaya M.G."/>
        </authorList>
    </citation>
    <scope>NUCLEOTIDE SEQUENCE [LARGE SCALE GENOMIC DNA]</scope>
    <source>
        <strain evidence="2">DSM 19304 / NCIMB 14124 / VKM B-2133 / 20Z</strain>
    </source>
</reference>
<protein>
    <submittedName>
        <fullName evidence="1">Uncharacterized protein</fullName>
    </submittedName>
</protein>
<dbReference type="HOGENOM" id="CLU_3170089_0_0_6"/>
<evidence type="ECO:0000313" key="2">
    <source>
        <dbReference type="Proteomes" id="UP000008315"/>
    </source>
</evidence>
<gene>
    <name evidence="1" type="ordered locus">MEALZ_2793</name>
</gene>
<dbReference type="AlphaFoldDB" id="G4SZM1"/>
<evidence type="ECO:0000313" key="1">
    <source>
        <dbReference type="EMBL" id="CCE24462.1"/>
    </source>
</evidence>
<organism evidence="1 2">
    <name type="scientific">Methylotuvimicrobium alcaliphilum (strain DSM 19304 / NCIMB 14124 / VKM B-2133 / 20Z)</name>
    <name type="common">Methylomicrobium alcaliphilum</name>
    <dbReference type="NCBI Taxonomy" id="1091494"/>
    <lineage>
        <taxon>Bacteria</taxon>
        <taxon>Pseudomonadati</taxon>
        <taxon>Pseudomonadota</taxon>
        <taxon>Gammaproteobacteria</taxon>
        <taxon>Methylococcales</taxon>
        <taxon>Methylococcaceae</taxon>
        <taxon>Methylotuvimicrobium</taxon>
    </lineage>
</organism>
<keyword evidence="2" id="KW-1185">Reference proteome</keyword>
<dbReference type="KEGG" id="mah:MEALZ_2793"/>
<dbReference type="EMBL" id="FO082060">
    <property type="protein sequence ID" value="CCE24462.1"/>
    <property type="molecule type" value="Genomic_DNA"/>
</dbReference>
<proteinExistence type="predicted"/>
<accession>G4SZM1</accession>
<dbReference type="PATRIC" id="fig|271065.3.peg.2867"/>
<name>G4SZM1_META2</name>